<dbReference type="EMBL" id="CAJJDM010000095">
    <property type="protein sequence ID" value="CAD8093212.1"/>
    <property type="molecule type" value="Genomic_DNA"/>
</dbReference>
<organism evidence="1 2">
    <name type="scientific">Paramecium primaurelia</name>
    <dbReference type="NCBI Taxonomy" id="5886"/>
    <lineage>
        <taxon>Eukaryota</taxon>
        <taxon>Sar</taxon>
        <taxon>Alveolata</taxon>
        <taxon>Ciliophora</taxon>
        <taxon>Intramacronucleata</taxon>
        <taxon>Oligohymenophorea</taxon>
        <taxon>Peniculida</taxon>
        <taxon>Parameciidae</taxon>
        <taxon>Paramecium</taxon>
    </lineage>
</organism>
<proteinExistence type="predicted"/>
<sequence>MHGNQQGQQIIFSQQPSSQIHQLLDKCLFNPVTQELQLVADVEQVQHGLVQYQHVLGVPLNSNQLFQHEHELAFKVQVAAHVQQQVTDVQQVAQGKVHQSHKQLDVLIKYPDIQLHNGGVYFAVSMQVSHVVTLDEHVAHGFVQDIHHNIKYIQMLNYTPCNYLGNYHNSMLLNMHKLEELNQQYQHKKSNQYYLMNNFNKALNKLNKHQHSNSNHHNIMYKQFLMYMYHSCWNNQSTYMWSYPYPYQIDNYKMEQINLLGLCNLYSQLLSLNNSDKALNKLNKHLILDNNHQCTKNKLQRRKSHMDWYNI</sequence>
<protein>
    <submittedName>
        <fullName evidence="1">Uncharacterized protein</fullName>
    </submittedName>
</protein>
<comment type="caution">
    <text evidence="1">The sequence shown here is derived from an EMBL/GenBank/DDBJ whole genome shotgun (WGS) entry which is preliminary data.</text>
</comment>
<evidence type="ECO:0000313" key="1">
    <source>
        <dbReference type="EMBL" id="CAD8093212.1"/>
    </source>
</evidence>
<dbReference type="AlphaFoldDB" id="A0A8S1NM17"/>
<keyword evidence="2" id="KW-1185">Reference proteome</keyword>
<name>A0A8S1NM17_PARPR</name>
<accession>A0A8S1NM17</accession>
<reference evidence="1" key="1">
    <citation type="submission" date="2021-01" db="EMBL/GenBank/DDBJ databases">
        <authorList>
            <consortium name="Genoscope - CEA"/>
            <person name="William W."/>
        </authorList>
    </citation>
    <scope>NUCLEOTIDE SEQUENCE</scope>
</reference>
<dbReference type="Proteomes" id="UP000688137">
    <property type="component" value="Unassembled WGS sequence"/>
</dbReference>
<evidence type="ECO:0000313" key="2">
    <source>
        <dbReference type="Proteomes" id="UP000688137"/>
    </source>
</evidence>
<gene>
    <name evidence="1" type="ORF">PPRIM_AZ9-3.1.T0920178</name>
</gene>